<evidence type="ECO:0000313" key="4">
    <source>
        <dbReference type="EMBL" id="CAB3788618.1"/>
    </source>
</evidence>
<feature type="domain" description="Phosphoribosyltransferase" evidence="3">
    <location>
        <begin position="209"/>
        <end position="283"/>
    </location>
</feature>
<evidence type="ECO:0000256" key="1">
    <source>
        <dbReference type="ARBA" id="ARBA00008007"/>
    </source>
</evidence>
<feature type="signal peptide" evidence="2">
    <location>
        <begin position="1"/>
        <end position="25"/>
    </location>
</feature>
<keyword evidence="2" id="KW-0732">Signal</keyword>
<organism evidence="4 5">
    <name type="scientific">Pararobbsia alpina</name>
    <dbReference type="NCBI Taxonomy" id="621374"/>
    <lineage>
        <taxon>Bacteria</taxon>
        <taxon>Pseudomonadati</taxon>
        <taxon>Pseudomonadota</taxon>
        <taxon>Betaproteobacteria</taxon>
        <taxon>Burkholderiales</taxon>
        <taxon>Burkholderiaceae</taxon>
        <taxon>Pararobbsia</taxon>
    </lineage>
</organism>
<dbReference type="CDD" id="cd06223">
    <property type="entry name" value="PRTases_typeI"/>
    <property type="match status" value="1"/>
</dbReference>
<keyword evidence="5" id="KW-1185">Reference proteome</keyword>
<protein>
    <recommendedName>
        <fullName evidence="3">Phosphoribosyltransferase domain-containing protein</fullName>
    </recommendedName>
</protein>
<dbReference type="Gene3D" id="3.40.50.2020">
    <property type="match status" value="1"/>
</dbReference>
<feature type="chain" id="PRO_5028829006" description="Phosphoribosyltransferase domain-containing protein" evidence="2">
    <location>
        <begin position="26"/>
        <end position="285"/>
    </location>
</feature>
<name>A0A6S7B5Q1_9BURK</name>
<reference evidence="4 5" key="1">
    <citation type="submission" date="2020-04" db="EMBL/GenBank/DDBJ databases">
        <authorList>
            <person name="De Canck E."/>
        </authorList>
    </citation>
    <scope>NUCLEOTIDE SEQUENCE [LARGE SCALE GENOMIC DNA]</scope>
    <source>
        <strain evidence="4 5">LMG 28138</strain>
    </source>
</reference>
<dbReference type="InterPro" id="IPR000836">
    <property type="entry name" value="PRTase_dom"/>
</dbReference>
<dbReference type="SUPFAM" id="SSF53271">
    <property type="entry name" value="PRTase-like"/>
    <property type="match status" value="1"/>
</dbReference>
<dbReference type="Proteomes" id="UP000494115">
    <property type="component" value="Unassembled WGS sequence"/>
</dbReference>
<proteinExistence type="inferred from homology"/>
<accession>A0A6S7B5Q1</accession>
<dbReference type="AlphaFoldDB" id="A0A6S7B5Q1"/>
<evidence type="ECO:0000256" key="2">
    <source>
        <dbReference type="SAM" id="SignalP"/>
    </source>
</evidence>
<dbReference type="PANTHER" id="PTHR47505">
    <property type="entry name" value="DNA UTILIZATION PROTEIN YHGH"/>
    <property type="match status" value="1"/>
</dbReference>
<comment type="similarity">
    <text evidence="1">Belongs to the ComF/GntX family.</text>
</comment>
<gene>
    <name evidence="4" type="ORF">LMG28138_02645</name>
</gene>
<dbReference type="InterPro" id="IPR029057">
    <property type="entry name" value="PRTase-like"/>
</dbReference>
<evidence type="ECO:0000313" key="5">
    <source>
        <dbReference type="Proteomes" id="UP000494115"/>
    </source>
</evidence>
<sequence length="285" mass="29451">MKRATDLFSRLIAGALPLALPSACAGCGVSGARVICGGCAACLEDACVRCARCALPLAASESAPAPRGFAAATVLHGAEASHALPDPLASLANDGACVDSDRLPQPLLCGRCIAAAPALDAALCVADYAAPADAFVLALKFHRRLALAGCLASTLARRALAAGIVLPDVIAPVPLSSRRLASRGYNQAWEIARPFARHLRRPAVARLLKRSRDTRAQAELPGAERHLNMRGAFDVPRAAAVRARHIGLVDDVMTSGATLDAAARALKQAGAARVTAFVILRTPKP</sequence>
<dbReference type="InterPro" id="IPR051910">
    <property type="entry name" value="ComF/GntX_DNA_util-trans"/>
</dbReference>
<dbReference type="EMBL" id="CADIKM010000010">
    <property type="protein sequence ID" value="CAB3788618.1"/>
    <property type="molecule type" value="Genomic_DNA"/>
</dbReference>
<evidence type="ECO:0000259" key="3">
    <source>
        <dbReference type="Pfam" id="PF00156"/>
    </source>
</evidence>
<dbReference type="RefSeq" id="WP_175105206.1">
    <property type="nucleotide sequence ID" value="NZ_CADIKM010000010.1"/>
</dbReference>
<dbReference type="Pfam" id="PF00156">
    <property type="entry name" value="Pribosyltran"/>
    <property type="match status" value="1"/>
</dbReference>
<dbReference type="PANTHER" id="PTHR47505:SF1">
    <property type="entry name" value="DNA UTILIZATION PROTEIN YHGH"/>
    <property type="match status" value="1"/>
</dbReference>